<dbReference type="SUPFAM" id="SSF52200">
    <property type="entry name" value="Toll/Interleukin receptor TIR domain"/>
    <property type="match status" value="1"/>
</dbReference>
<dbReference type="Pfam" id="PF08357">
    <property type="entry name" value="SEFIR"/>
    <property type="match status" value="1"/>
</dbReference>
<dbReference type="InterPro" id="IPR035897">
    <property type="entry name" value="Toll_tir_struct_dom_sf"/>
</dbReference>
<dbReference type="PROSITE" id="PS51534">
    <property type="entry name" value="SEFIR"/>
    <property type="match status" value="1"/>
</dbReference>
<evidence type="ECO:0000259" key="1">
    <source>
        <dbReference type="PROSITE" id="PS51534"/>
    </source>
</evidence>
<dbReference type="EMBL" id="FPAZ01000003">
    <property type="protein sequence ID" value="SFT45389.1"/>
    <property type="molecule type" value="Genomic_DNA"/>
</dbReference>
<dbReference type="RefSeq" id="WP_074988614.1">
    <property type="nucleotide sequence ID" value="NZ_FPAZ01000003.1"/>
</dbReference>
<organism evidence="2 3">
    <name type="scientific">Pseudoalteromonas lipolytica</name>
    <dbReference type="NCBI Taxonomy" id="570156"/>
    <lineage>
        <taxon>Bacteria</taxon>
        <taxon>Pseudomonadati</taxon>
        <taxon>Pseudomonadota</taxon>
        <taxon>Gammaproteobacteria</taxon>
        <taxon>Alteromonadales</taxon>
        <taxon>Pseudoalteromonadaceae</taxon>
        <taxon>Pseudoalteromonas</taxon>
    </lineage>
</organism>
<keyword evidence="3" id="KW-1185">Reference proteome</keyword>
<sequence length="166" mass="19529">MKKIFISYSWDSLEHKEWVAKLADELEKFEDFHVCLDQFDLDSKMDRHLFMENAVYESDVVIVISTKEYARKANARTGGVGEETFFNTGKLWRDFPSEKRAHTLNILREKEGTPRYLENFFHIDFTDDLQFEEKLSDLILEINDNTKRVRPAKTKGLSTAKKKIIS</sequence>
<dbReference type="Gene3D" id="3.40.50.10140">
    <property type="entry name" value="Toll/interleukin-1 receptor homology (TIR) domain"/>
    <property type="match status" value="1"/>
</dbReference>
<comment type="caution">
    <text evidence="2">The sequence shown here is derived from an EMBL/GenBank/DDBJ whole genome shotgun (WGS) entry which is preliminary data.</text>
</comment>
<evidence type="ECO:0000313" key="2">
    <source>
        <dbReference type="EMBL" id="SFT45389.1"/>
    </source>
</evidence>
<feature type="domain" description="SEFIR" evidence="1">
    <location>
        <begin position="1"/>
        <end position="134"/>
    </location>
</feature>
<gene>
    <name evidence="2" type="ORF">SAMN04487854_10372</name>
</gene>
<accession>A0ABY1GA85</accession>
<dbReference type="InterPro" id="IPR013568">
    <property type="entry name" value="SEFIR_dom"/>
</dbReference>
<proteinExistence type="predicted"/>
<reference evidence="2 3" key="1">
    <citation type="submission" date="2016-10" db="EMBL/GenBank/DDBJ databases">
        <authorList>
            <person name="Varghese N."/>
            <person name="Submissions S."/>
        </authorList>
    </citation>
    <scope>NUCLEOTIDE SEQUENCE [LARGE SCALE GENOMIC DNA]</scope>
    <source>
        <strain evidence="2 3">CGMCC 1.8499</strain>
    </source>
</reference>
<protein>
    <submittedName>
        <fullName evidence="2">SEFIR domain-containing protein</fullName>
    </submittedName>
</protein>
<dbReference type="Proteomes" id="UP000183805">
    <property type="component" value="Unassembled WGS sequence"/>
</dbReference>
<name>A0ABY1GA85_9GAMM</name>
<evidence type="ECO:0000313" key="3">
    <source>
        <dbReference type="Proteomes" id="UP000183805"/>
    </source>
</evidence>